<evidence type="ECO:0000256" key="1">
    <source>
        <dbReference type="ARBA" id="ARBA00001974"/>
    </source>
</evidence>
<comment type="cofactor">
    <cofactor evidence="1 5">
        <name>FAD</name>
        <dbReference type="ChEBI" id="CHEBI:57692"/>
    </cofactor>
</comment>
<dbReference type="InterPro" id="IPR009075">
    <property type="entry name" value="AcylCo_DH/oxidase_C"/>
</dbReference>
<sequence length="373" mass="40840">MNEKYIKAKEFGFKNLEPYSKAVDIEGRFPIEGYKSMQNEGYFSLLVPKEYGGQGENLLAHAEICLGLSESCPSAALAYMMHNTATRAMALYGQEDIKKEILKKVVAKEVTLGLAYSERGTGAHFYIPDATSKDDGDHVILNGVKSMVTGAGFVDYFLTLVKAEEDDSLHVYAVPTNIDGVDFEEGVWDGVGLRGNESKPMIMKNARVSKDLELKNIGDEDKEIFLIGLASVSAGLAQRAADEVAAYVQKREYTHAKNLADIESVQVNLGSMYAKAFSARETILAAARLADLSPLGAFPELFSARIVSTEAALDNAVDGMRAFGGKGYVRHDLVMERIMRDSFAGQIMAPGTDVLKIWLGRMLVGLNYIDIFK</sequence>
<dbReference type="RefSeq" id="WP_166507913.1">
    <property type="nucleotide sequence ID" value="NZ_CP043026.1"/>
</dbReference>
<organism evidence="9 10">
    <name type="scientific">Spiroplasma chinense</name>
    <dbReference type="NCBI Taxonomy" id="216932"/>
    <lineage>
        <taxon>Bacteria</taxon>
        <taxon>Bacillati</taxon>
        <taxon>Mycoplasmatota</taxon>
        <taxon>Mollicutes</taxon>
        <taxon>Entomoplasmatales</taxon>
        <taxon>Spiroplasmataceae</taxon>
        <taxon>Spiroplasma</taxon>
    </lineage>
</organism>
<evidence type="ECO:0000256" key="3">
    <source>
        <dbReference type="ARBA" id="ARBA00022630"/>
    </source>
</evidence>
<evidence type="ECO:0000256" key="4">
    <source>
        <dbReference type="ARBA" id="ARBA00022827"/>
    </source>
</evidence>
<dbReference type="Pfam" id="PF00441">
    <property type="entry name" value="Acyl-CoA_dh_1"/>
    <property type="match status" value="1"/>
</dbReference>
<dbReference type="InterPro" id="IPR036250">
    <property type="entry name" value="AcylCo_DH-like_C"/>
</dbReference>
<evidence type="ECO:0000256" key="2">
    <source>
        <dbReference type="ARBA" id="ARBA00009347"/>
    </source>
</evidence>
<evidence type="ECO:0000256" key="5">
    <source>
        <dbReference type="RuleBase" id="RU362125"/>
    </source>
</evidence>
<dbReference type="InterPro" id="IPR037069">
    <property type="entry name" value="AcylCoA_DH/ox_N_sf"/>
</dbReference>
<dbReference type="Gene3D" id="1.20.140.10">
    <property type="entry name" value="Butyryl-CoA Dehydrogenase, subunit A, domain 3"/>
    <property type="match status" value="1"/>
</dbReference>
<dbReference type="PIRSF" id="PIRSF016578">
    <property type="entry name" value="HsaA"/>
    <property type="match status" value="1"/>
</dbReference>
<evidence type="ECO:0000259" key="7">
    <source>
        <dbReference type="Pfam" id="PF02770"/>
    </source>
</evidence>
<dbReference type="AlphaFoldDB" id="A0A5B9Y3F0"/>
<keyword evidence="3 5" id="KW-0285">Flavoprotein</keyword>
<name>A0A5B9Y3F0_9MOLU</name>
<dbReference type="InterPro" id="IPR046373">
    <property type="entry name" value="Acyl-CoA_Oxase/DH_mid-dom_sf"/>
</dbReference>
<dbReference type="SUPFAM" id="SSF47203">
    <property type="entry name" value="Acyl-CoA dehydrogenase C-terminal domain-like"/>
    <property type="match status" value="1"/>
</dbReference>
<evidence type="ECO:0000313" key="10">
    <source>
        <dbReference type="Proteomes" id="UP000323144"/>
    </source>
</evidence>
<dbReference type="Gene3D" id="2.40.110.10">
    <property type="entry name" value="Butyryl-CoA Dehydrogenase, subunit A, domain 2"/>
    <property type="match status" value="1"/>
</dbReference>
<proteinExistence type="inferred from homology"/>
<dbReference type="InterPro" id="IPR013786">
    <property type="entry name" value="AcylCoA_DH/ox_N"/>
</dbReference>
<evidence type="ECO:0000313" key="9">
    <source>
        <dbReference type="EMBL" id="QEH61521.1"/>
    </source>
</evidence>
<protein>
    <submittedName>
        <fullName evidence="9">Acyl-CoA dehydrogenase</fullName>
    </submittedName>
</protein>
<keyword evidence="4 5" id="KW-0274">FAD</keyword>
<dbReference type="GO" id="GO:0050660">
    <property type="term" value="F:flavin adenine dinucleotide binding"/>
    <property type="evidence" value="ECO:0007669"/>
    <property type="project" value="InterPro"/>
</dbReference>
<comment type="similarity">
    <text evidence="2 5">Belongs to the acyl-CoA dehydrogenase family.</text>
</comment>
<dbReference type="GO" id="GO:0003995">
    <property type="term" value="F:acyl-CoA dehydrogenase activity"/>
    <property type="evidence" value="ECO:0007669"/>
    <property type="project" value="TreeGrafter"/>
</dbReference>
<dbReference type="EMBL" id="CP043026">
    <property type="protein sequence ID" value="QEH61521.1"/>
    <property type="molecule type" value="Genomic_DNA"/>
</dbReference>
<evidence type="ECO:0000259" key="6">
    <source>
        <dbReference type="Pfam" id="PF00441"/>
    </source>
</evidence>
<dbReference type="Gene3D" id="1.10.540.10">
    <property type="entry name" value="Acyl-CoA dehydrogenase/oxidase, N-terminal domain"/>
    <property type="match status" value="1"/>
</dbReference>
<dbReference type="InterPro" id="IPR009100">
    <property type="entry name" value="AcylCoA_DH/oxidase_NM_dom_sf"/>
</dbReference>
<feature type="domain" description="Acyl-CoA dehydrogenase/oxidase C-terminal" evidence="6">
    <location>
        <begin position="228"/>
        <end position="353"/>
    </location>
</feature>
<feature type="domain" description="Acyl-CoA oxidase/dehydrogenase middle" evidence="7">
    <location>
        <begin position="114"/>
        <end position="205"/>
    </location>
</feature>
<dbReference type="PANTHER" id="PTHR43884:SF37">
    <property type="entry name" value="ACYL-COA DEHYDROGENASE"/>
    <property type="match status" value="1"/>
</dbReference>
<dbReference type="Pfam" id="PF02771">
    <property type="entry name" value="Acyl-CoA_dh_N"/>
    <property type="match status" value="1"/>
</dbReference>
<dbReference type="Pfam" id="PF02770">
    <property type="entry name" value="Acyl-CoA_dh_M"/>
    <property type="match status" value="1"/>
</dbReference>
<dbReference type="SUPFAM" id="SSF56645">
    <property type="entry name" value="Acyl-CoA dehydrogenase NM domain-like"/>
    <property type="match status" value="1"/>
</dbReference>
<gene>
    <name evidence="9" type="ORF">SCHIN_v1c03240</name>
</gene>
<dbReference type="Proteomes" id="UP000323144">
    <property type="component" value="Chromosome"/>
</dbReference>
<keyword evidence="5" id="KW-0560">Oxidoreductase</keyword>
<dbReference type="KEGG" id="schi:SCHIN_v1c03240"/>
<reference evidence="9 10" key="1">
    <citation type="submission" date="2019-08" db="EMBL/GenBank/DDBJ databases">
        <title>Complete genome sequence of Spiroplasma chinense CCH (DSM 19755).</title>
        <authorList>
            <person name="Shen H.-Y."/>
            <person name="Lin Y.-C."/>
            <person name="Chou L."/>
            <person name="Kuo C.-H."/>
        </authorList>
    </citation>
    <scope>NUCLEOTIDE SEQUENCE [LARGE SCALE GENOMIC DNA]</scope>
    <source>
        <strain evidence="9 10">CCH</strain>
    </source>
</reference>
<dbReference type="PANTHER" id="PTHR43884">
    <property type="entry name" value="ACYL-COA DEHYDROGENASE"/>
    <property type="match status" value="1"/>
</dbReference>
<evidence type="ECO:0000259" key="8">
    <source>
        <dbReference type="Pfam" id="PF02771"/>
    </source>
</evidence>
<keyword evidence="10" id="KW-1185">Reference proteome</keyword>
<feature type="domain" description="Acyl-CoA dehydrogenase/oxidase N-terminal" evidence="8">
    <location>
        <begin position="8"/>
        <end position="109"/>
    </location>
</feature>
<dbReference type="InterPro" id="IPR006091">
    <property type="entry name" value="Acyl-CoA_Oxase/DH_mid-dom"/>
</dbReference>
<accession>A0A5B9Y3F0</accession>